<accession>A0A139IT10</accession>
<feature type="compositionally biased region" description="Polar residues" evidence="1">
    <location>
        <begin position="500"/>
        <end position="518"/>
    </location>
</feature>
<evidence type="ECO:0000256" key="1">
    <source>
        <dbReference type="SAM" id="MobiDB-lite"/>
    </source>
</evidence>
<feature type="region of interest" description="Disordered" evidence="1">
    <location>
        <begin position="353"/>
        <end position="379"/>
    </location>
</feature>
<dbReference type="EMBL" id="LFZO01000013">
    <property type="protein sequence ID" value="KXT17891.1"/>
    <property type="molecule type" value="Genomic_DNA"/>
</dbReference>
<dbReference type="GO" id="GO:0005634">
    <property type="term" value="C:nucleus"/>
    <property type="evidence" value="ECO:0007669"/>
    <property type="project" value="TreeGrafter"/>
</dbReference>
<dbReference type="InterPro" id="IPR018818">
    <property type="entry name" value="Stb3"/>
</dbReference>
<protein>
    <submittedName>
        <fullName evidence="2">Uncharacterized protein</fullName>
    </submittedName>
</protein>
<dbReference type="PANTHER" id="PTHR28164">
    <property type="entry name" value="PROTEIN STB3"/>
    <property type="match status" value="1"/>
</dbReference>
<feature type="region of interest" description="Disordered" evidence="1">
    <location>
        <begin position="496"/>
        <end position="520"/>
    </location>
</feature>
<organism evidence="2 3">
    <name type="scientific">Pseudocercospora musae</name>
    <dbReference type="NCBI Taxonomy" id="113226"/>
    <lineage>
        <taxon>Eukaryota</taxon>
        <taxon>Fungi</taxon>
        <taxon>Dikarya</taxon>
        <taxon>Ascomycota</taxon>
        <taxon>Pezizomycotina</taxon>
        <taxon>Dothideomycetes</taxon>
        <taxon>Dothideomycetidae</taxon>
        <taxon>Mycosphaerellales</taxon>
        <taxon>Mycosphaerellaceae</taxon>
        <taxon>Pseudocercospora</taxon>
    </lineage>
</organism>
<dbReference type="AlphaFoldDB" id="A0A139IT10"/>
<sequence length="684" mass="73574">MGHGSAEADSVGLMSACSLSYTMRHHAAGAHIVESRIVENKHRASHRRLVVLVPVRWRSTYPARAWKSESGGSRDCCMGRRSANRQALAGTNKNSSIPIATYLSLVRHTSSPTAPPPQPTTSPQYHPHTTPSTSDQQSSSDALIPYRSFLASSRKLTIPAKASMAHPSSAAIAMASHTPSVAIPSTRDAADHSGTAHFEKRGAALLITPPNSVSPELAAHAAQSGAMSPPPINIEQDTDMQDDMSAACKIPRAGVPLSKGALSNLDGAAAITPGMLAKHHLPGIMLGNGPRPIRHVIGELTHTVPGFSRIPPAKARRIVVAALESREGGGVDGSIAFSKTGWGRWDAHIKGSSRDSGIGSFNEAHLSPPRSEHGSYAVSHSDSAINIPAQHMHSRYREQYSGGSWTASSLREEDELDMDMDPIEEAADNMSLDDSTSESSDSNDETDEEDWAAIGVDALRKASLPTSNVNRPAYRKVSVPYTGRFVSKSWTRPLSMPVDRTSQQESQSIGGNHSTHPAMQSPEERAAVAALMSMGSIYPICFTASRISEFSGILDQTDTGHQPSTLANERLFNIIHIYEQAGDLWMNDDNLELPPNGRARWSDFQSDLLFPALELARAFAVGKADDAGLLYPKAECGIQHYSEAETTLFSHAWRCGWSASSSLSVRAAISQCRDSNCIYLTVLL</sequence>
<evidence type="ECO:0000313" key="3">
    <source>
        <dbReference type="Proteomes" id="UP000073492"/>
    </source>
</evidence>
<dbReference type="OrthoDB" id="5391991at2759"/>
<gene>
    <name evidence="2" type="ORF">AC579_5903</name>
</gene>
<evidence type="ECO:0000313" key="2">
    <source>
        <dbReference type="EMBL" id="KXT17891.1"/>
    </source>
</evidence>
<feature type="compositionally biased region" description="Low complexity" evidence="1">
    <location>
        <begin position="121"/>
        <end position="140"/>
    </location>
</feature>
<comment type="caution">
    <text evidence="2">The sequence shown here is derived from an EMBL/GenBank/DDBJ whole genome shotgun (WGS) entry which is preliminary data.</text>
</comment>
<dbReference type="GO" id="GO:0043565">
    <property type="term" value="F:sequence-specific DNA binding"/>
    <property type="evidence" value="ECO:0007669"/>
    <property type="project" value="TreeGrafter"/>
</dbReference>
<dbReference type="Pfam" id="PF10330">
    <property type="entry name" value="Stb3"/>
    <property type="match status" value="1"/>
</dbReference>
<dbReference type="GO" id="GO:0000432">
    <property type="term" value="P:positive regulation of transcription from RNA polymerase II promoter by glucose"/>
    <property type="evidence" value="ECO:0007669"/>
    <property type="project" value="TreeGrafter"/>
</dbReference>
<feature type="region of interest" description="Disordered" evidence="1">
    <location>
        <begin position="108"/>
        <end position="140"/>
    </location>
</feature>
<proteinExistence type="predicted"/>
<feature type="region of interest" description="Disordered" evidence="1">
    <location>
        <begin position="427"/>
        <end position="448"/>
    </location>
</feature>
<dbReference type="STRING" id="113226.A0A139IT10"/>
<name>A0A139IT10_9PEZI</name>
<dbReference type="PANTHER" id="PTHR28164:SF1">
    <property type="entry name" value="PROTEIN STB3"/>
    <property type="match status" value="1"/>
</dbReference>
<reference evidence="2 3" key="1">
    <citation type="submission" date="2015-07" db="EMBL/GenBank/DDBJ databases">
        <title>Comparative genomics of the Sigatoka disease complex on banana suggests a link between parallel evolutionary changes in Pseudocercospora fijiensis and Pseudocercospora eumusae and increased virulence on the banana host.</title>
        <authorList>
            <person name="Chang T.-C."/>
            <person name="Salvucci A."/>
            <person name="Crous P.W."/>
            <person name="Stergiopoulos I."/>
        </authorList>
    </citation>
    <scope>NUCLEOTIDE SEQUENCE [LARGE SCALE GENOMIC DNA]</scope>
    <source>
        <strain evidence="2 3">CBS 116634</strain>
    </source>
</reference>
<dbReference type="Proteomes" id="UP000073492">
    <property type="component" value="Unassembled WGS sequence"/>
</dbReference>
<keyword evidence="3" id="KW-1185">Reference proteome</keyword>